<organism evidence="2 3">
    <name type="scientific">Prorocentrum cordatum</name>
    <dbReference type="NCBI Taxonomy" id="2364126"/>
    <lineage>
        <taxon>Eukaryota</taxon>
        <taxon>Sar</taxon>
        <taxon>Alveolata</taxon>
        <taxon>Dinophyceae</taxon>
        <taxon>Prorocentrales</taxon>
        <taxon>Prorocentraceae</taxon>
        <taxon>Prorocentrum</taxon>
    </lineage>
</organism>
<sequence>ELGHACSETVALWSSREALELRRSSRRPRGKQGGGAWRAACLGRRRSRSVVPVGLAAAVVPGAAPGGASAAGAPGSPGARRSARGHGGPPRAAGGSPFQRTSALVGDDEWAPLLSAALFSPIEGVDGDCRQQELEQRQAVLLSLLPPG</sequence>
<keyword evidence="3" id="KW-1185">Reference proteome</keyword>
<proteinExistence type="predicted"/>
<feature type="compositionally biased region" description="Low complexity" evidence="1">
    <location>
        <begin position="61"/>
        <end position="80"/>
    </location>
</feature>
<dbReference type="Proteomes" id="UP001189429">
    <property type="component" value="Unassembled WGS sequence"/>
</dbReference>
<feature type="non-terminal residue" evidence="2">
    <location>
        <position position="1"/>
    </location>
</feature>
<dbReference type="EMBL" id="CAUYUJ010021861">
    <property type="protein sequence ID" value="CAK0907473.1"/>
    <property type="molecule type" value="Genomic_DNA"/>
</dbReference>
<evidence type="ECO:0000313" key="2">
    <source>
        <dbReference type="EMBL" id="CAK0907473.1"/>
    </source>
</evidence>
<gene>
    <name evidence="2" type="ORF">PCOR1329_LOCUS82475</name>
</gene>
<feature type="region of interest" description="Disordered" evidence="1">
    <location>
        <begin position="61"/>
        <end position="101"/>
    </location>
</feature>
<evidence type="ECO:0000313" key="3">
    <source>
        <dbReference type="Proteomes" id="UP001189429"/>
    </source>
</evidence>
<comment type="caution">
    <text evidence="2">The sequence shown here is derived from an EMBL/GenBank/DDBJ whole genome shotgun (WGS) entry which is preliminary data.</text>
</comment>
<reference evidence="2" key="1">
    <citation type="submission" date="2023-10" db="EMBL/GenBank/DDBJ databases">
        <authorList>
            <person name="Chen Y."/>
            <person name="Shah S."/>
            <person name="Dougan E. K."/>
            <person name="Thang M."/>
            <person name="Chan C."/>
        </authorList>
    </citation>
    <scope>NUCLEOTIDE SEQUENCE [LARGE SCALE GENOMIC DNA]</scope>
</reference>
<evidence type="ECO:0000256" key="1">
    <source>
        <dbReference type="SAM" id="MobiDB-lite"/>
    </source>
</evidence>
<accession>A0ABN9Y677</accession>
<protein>
    <submittedName>
        <fullName evidence="2">Uncharacterized protein</fullName>
    </submittedName>
</protein>
<feature type="region of interest" description="Disordered" evidence="1">
    <location>
        <begin position="20"/>
        <end position="39"/>
    </location>
</feature>
<name>A0ABN9Y677_9DINO</name>